<dbReference type="EMBL" id="SPVG01000276">
    <property type="protein sequence ID" value="TFW13320.1"/>
    <property type="molecule type" value="Genomic_DNA"/>
</dbReference>
<evidence type="ECO:0000313" key="2">
    <source>
        <dbReference type="EMBL" id="TFW13320.1"/>
    </source>
</evidence>
<sequence length="545" mass="60245">MSVAPKRVLPIVFLPGIMGSSLRMSAARQAELKKSNNIAWKPDSGFDALKMVNATPAQRQLQLDPDTTEVDIYDPHTNPTGDPKETADGRHNLGFINVELNVGIDTPLLKSDPKKSKEVKARERGWGEVYFSSYRSILEICEEALNQYWTTGPWVSAIIGREPKIWGASPEFMLPILTEQQHKKAVAGCWFPVHAMGYNWLKSNAQSAKVIASRISALICKYQNEGYQCEKIIVVTHSMGGLVARALIHPDIGGMKDEILGIVHGVMPAAGAPAAYKRMRCGFEEAYGGIHPAPKVLGNYGAEVTAVLANAPGGLELLPSKAYGNEWLVIAQGDKSLLKLPQKGNPYSEIYKLPDKWYGLLREEWINPARLEGRGFSKTCELLDLAENFHDTIRDSYHPLSYAHYGADSSRPSWEKVVWNLEKNQKTDGWQNFHIILDSGKGRLQIFKSETAPNIDIGFSIDGVESAQLTPHGAVDVSLGPSNGPGDQTVPMRSADAQLFSKKFAGIFRQIGYEHQGSYDDKNAVRSTLYSLSKIISTMRWSDDT</sequence>
<proteinExistence type="predicted"/>
<dbReference type="Proteomes" id="UP000297729">
    <property type="component" value="Unassembled WGS sequence"/>
</dbReference>
<feature type="domain" description="GPI inositol-deacylase PGAP1-like alpha/beta" evidence="1">
    <location>
        <begin position="211"/>
        <end position="276"/>
    </location>
</feature>
<dbReference type="GO" id="GO:0016788">
    <property type="term" value="F:hydrolase activity, acting on ester bonds"/>
    <property type="evidence" value="ECO:0007669"/>
    <property type="project" value="InterPro"/>
</dbReference>
<dbReference type="InterPro" id="IPR012908">
    <property type="entry name" value="PGAP1-ab_dom-like"/>
</dbReference>
<keyword evidence="3" id="KW-1185">Reference proteome</keyword>
<dbReference type="OrthoDB" id="9814331at2"/>
<gene>
    <name evidence="2" type="ORF">E4L98_29315</name>
</gene>
<dbReference type="Pfam" id="PF07819">
    <property type="entry name" value="PGAP1"/>
    <property type="match status" value="1"/>
</dbReference>
<accession>A0A4Y9RVZ8</accession>
<evidence type="ECO:0000313" key="3">
    <source>
        <dbReference type="Proteomes" id="UP000297729"/>
    </source>
</evidence>
<comment type="caution">
    <text evidence="2">The sequence shown here is derived from an EMBL/GenBank/DDBJ whole genome shotgun (WGS) entry which is preliminary data.</text>
</comment>
<organism evidence="2 3">
    <name type="scientific">Duganella callida</name>
    <dbReference type="NCBI Taxonomy" id="2561932"/>
    <lineage>
        <taxon>Bacteria</taxon>
        <taxon>Pseudomonadati</taxon>
        <taxon>Pseudomonadota</taxon>
        <taxon>Betaproteobacteria</taxon>
        <taxon>Burkholderiales</taxon>
        <taxon>Oxalobacteraceae</taxon>
        <taxon>Telluria group</taxon>
        <taxon>Duganella</taxon>
    </lineage>
</organism>
<reference evidence="2 3" key="1">
    <citation type="submission" date="2019-03" db="EMBL/GenBank/DDBJ databases">
        <title>Draft Genome Sequence of Duganella callidus sp. nov., a Novel Duganella Species Isolated from Cultivated Soil.</title>
        <authorList>
            <person name="Raths R."/>
            <person name="Peta V."/>
            <person name="Bucking H."/>
        </authorList>
    </citation>
    <scope>NUCLEOTIDE SEQUENCE [LARGE SCALE GENOMIC DNA]</scope>
    <source>
        <strain evidence="2 3">DN04</strain>
    </source>
</reference>
<dbReference type="Gene3D" id="3.40.50.1820">
    <property type="entry name" value="alpha/beta hydrolase"/>
    <property type="match status" value="1"/>
</dbReference>
<dbReference type="AlphaFoldDB" id="A0A4Y9RVZ8"/>
<protein>
    <recommendedName>
        <fullName evidence="1">GPI inositol-deacylase PGAP1-like alpha/beta domain-containing protein</fullName>
    </recommendedName>
</protein>
<evidence type="ECO:0000259" key="1">
    <source>
        <dbReference type="Pfam" id="PF07819"/>
    </source>
</evidence>
<dbReference type="SUPFAM" id="SSF53474">
    <property type="entry name" value="alpha/beta-Hydrolases"/>
    <property type="match status" value="1"/>
</dbReference>
<dbReference type="InterPro" id="IPR029058">
    <property type="entry name" value="AB_hydrolase_fold"/>
</dbReference>
<name>A0A4Y9RVZ8_9BURK</name>